<comment type="caution">
    <text evidence="1">The sequence shown here is derived from an EMBL/GenBank/DDBJ whole genome shotgun (WGS) entry which is preliminary data.</text>
</comment>
<dbReference type="EMBL" id="RBRA01000379">
    <property type="protein sequence ID" value="RMQ16016.1"/>
    <property type="molecule type" value="Genomic_DNA"/>
</dbReference>
<dbReference type="Proteomes" id="UP000269044">
    <property type="component" value="Unassembled WGS sequence"/>
</dbReference>
<reference evidence="1 2" key="1">
    <citation type="submission" date="2018-08" db="EMBL/GenBank/DDBJ databases">
        <title>Recombination of ecologically and evolutionarily significant loci maintains genetic cohesion in the Pseudomonas syringae species complex.</title>
        <authorList>
            <person name="Dillon M."/>
            <person name="Thakur S."/>
            <person name="Almeida R.N.D."/>
            <person name="Weir B.S."/>
            <person name="Guttman D.S."/>
        </authorList>
    </citation>
    <scope>NUCLEOTIDE SEQUENCE [LARGE SCALE GENOMIC DNA]</scope>
    <source>
        <strain evidence="1 2">ICMP 13052</strain>
    </source>
</reference>
<gene>
    <name evidence="1" type="ORF">ALQ08_200281</name>
</gene>
<evidence type="ECO:0000313" key="1">
    <source>
        <dbReference type="EMBL" id="RMQ16016.1"/>
    </source>
</evidence>
<protein>
    <submittedName>
        <fullName evidence="1">Uncharacterized protein</fullName>
    </submittedName>
</protein>
<name>A0A0P9QDN9_9PSED</name>
<proteinExistence type="predicted"/>
<dbReference type="AlphaFoldDB" id="A0A0P9QDN9"/>
<organism evidence="1 2">
    <name type="scientific">Pseudomonas syringae pv. delphinii</name>
    <dbReference type="NCBI Taxonomy" id="192088"/>
    <lineage>
        <taxon>Bacteria</taxon>
        <taxon>Pseudomonadati</taxon>
        <taxon>Pseudomonadota</taxon>
        <taxon>Gammaproteobacteria</taxon>
        <taxon>Pseudomonadales</taxon>
        <taxon>Pseudomonadaceae</taxon>
        <taxon>Pseudomonas</taxon>
    </lineage>
</organism>
<evidence type="ECO:0000313" key="2">
    <source>
        <dbReference type="Proteomes" id="UP000269044"/>
    </source>
</evidence>
<sequence length="46" mass="5674">MLEQYRNLATALGHILQKKTFYKRPPFWRFFGFWVRTPLPTFLDQI</sequence>
<accession>A0A0P9QDN9</accession>